<evidence type="ECO:0000256" key="1">
    <source>
        <dbReference type="SAM" id="MobiDB-lite"/>
    </source>
</evidence>
<sequence>MNDGAPVVTLASTLRLVLPQAVERKRSEARLFPEVKGHASLIVVAPATAMPQRRPAPSSQSPAPSEGPRHLPALPFYPFRCAFAFRGERLHPGPPLQHRAPVARPGPPSHTQTQVCPALLGQSCRPRTTHRRPALVDAASRSPSAANNRTSIISPVTAVQRLRPAPPSQSPGPDAGSRHLPGPSPDPLRSVEALRSKRRHCGPHAGHRGPTTMPTSLLAVSRPRRWPANKHNGPATKHNGLATKHNGPRLSIAAAPQRNGSAIKHNGQRGVGKPSPNKRRTTFPWRHLQPPPRAPPRRRTQTFGGAFVLGGRRAPPPPRCCTGHCGATMPPPPPPVLPHSPPTSVPHPPRSRREPTRGQPGDTAQLHEVDGLALALPHSPHTSTLHPFRSRGEPTRVRRSDIARLREVDRPALAPHRRLALPSPLAPPFSNLLVHEGSRHADGKATPRGCARSTALPSHSHTHLTPIQPSRSRGEPTRGQRGDTARLREIDGLTIAPPPRTPLAPRSCAFVLHGERLCPGPPLQHRAPVARPGPPSRTQTQRV</sequence>
<evidence type="ECO:0000313" key="2">
    <source>
        <dbReference type="EMBL" id="GBE78797.1"/>
    </source>
</evidence>
<protein>
    <submittedName>
        <fullName evidence="2">Uncharacterized protein</fullName>
    </submittedName>
</protein>
<organism evidence="2 3">
    <name type="scientific">Sparassis crispa</name>
    <dbReference type="NCBI Taxonomy" id="139825"/>
    <lineage>
        <taxon>Eukaryota</taxon>
        <taxon>Fungi</taxon>
        <taxon>Dikarya</taxon>
        <taxon>Basidiomycota</taxon>
        <taxon>Agaricomycotina</taxon>
        <taxon>Agaricomycetes</taxon>
        <taxon>Polyporales</taxon>
        <taxon>Sparassidaceae</taxon>
        <taxon>Sparassis</taxon>
    </lineage>
</organism>
<feature type="compositionally biased region" description="Low complexity" evidence="1">
    <location>
        <begin position="51"/>
        <end position="64"/>
    </location>
</feature>
<feature type="region of interest" description="Disordered" evidence="1">
    <location>
        <begin position="377"/>
        <end position="402"/>
    </location>
</feature>
<dbReference type="RefSeq" id="XP_027609710.1">
    <property type="nucleotide sequence ID" value="XM_027753909.1"/>
</dbReference>
<feature type="compositionally biased region" description="Polar residues" evidence="1">
    <location>
        <begin position="455"/>
        <end position="471"/>
    </location>
</feature>
<comment type="caution">
    <text evidence="2">The sequence shown here is derived from an EMBL/GenBank/DDBJ whole genome shotgun (WGS) entry which is preliminary data.</text>
</comment>
<dbReference type="EMBL" id="BFAD01000001">
    <property type="protein sequence ID" value="GBE78797.1"/>
    <property type="molecule type" value="Genomic_DNA"/>
</dbReference>
<name>A0A401G9G5_9APHY</name>
<feature type="region of interest" description="Disordered" evidence="1">
    <location>
        <begin position="520"/>
        <end position="543"/>
    </location>
</feature>
<feature type="compositionally biased region" description="Basic and acidic residues" evidence="1">
    <location>
        <begin position="390"/>
        <end position="402"/>
    </location>
</feature>
<dbReference type="Proteomes" id="UP000287166">
    <property type="component" value="Unassembled WGS sequence"/>
</dbReference>
<dbReference type="InParanoid" id="A0A401G9G5"/>
<feature type="region of interest" description="Disordered" evidence="1">
    <location>
        <begin position="438"/>
        <end position="489"/>
    </location>
</feature>
<evidence type="ECO:0000313" key="3">
    <source>
        <dbReference type="Proteomes" id="UP000287166"/>
    </source>
</evidence>
<feature type="region of interest" description="Disordered" evidence="1">
    <location>
        <begin position="226"/>
        <end position="246"/>
    </location>
</feature>
<dbReference type="AlphaFoldDB" id="A0A401G9G5"/>
<feature type="region of interest" description="Disordered" evidence="1">
    <location>
        <begin position="261"/>
        <end position="301"/>
    </location>
</feature>
<feature type="compositionally biased region" description="Basic and acidic residues" evidence="1">
    <location>
        <begin position="472"/>
        <end position="489"/>
    </location>
</feature>
<feature type="compositionally biased region" description="Pro residues" evidence="1">
    <location>
        <begin position="331"/>
        <end position="348"/>
    </location>
</feature>
<feature type="region of interest" description="Disordered" evidence="1">
    <location>
        <begin position="92"/>
        <end position="190"/>
    </location>
</feature>
<feature type="compositionally biased region" description="Low complexity" evidence="1">
    <location>
        <begin position="138"/>
        <end position="151"/>
    </location>
</feature>
<reference evidence="2 3" key="1">
    <citation type="journal article" date="2018" name="Sci. Rep.">
        <title>Genome sequence of the cauliflower mushroom Sparassis crispa (Hanabiratake) and its association with beneficial usage.</title>
        <authorList>
            <person name="Kiyama R."/>
            <person name="Furutani Y."/>
            <person name="Kawaguchi K."/>
            <person name="Nakanishi T."/>
        </authorList>
    </citation>
    <scope>NUCLEOTIDE SEQUENCE [LARGE SCALE GENOMIC DNA]</scope>
</reference>
<gene>
    <name evidence="2" type="ORF">SCP_0116900</name>
</gene>
<keyword evidence="3" id="KW-1185">Reference proteome</keyword>
<proteinExistence type="predicted"/>
<accession>A0A401G9G5</accession>
<feature type="region of interest" description="Disordered" evidence="1">
    <location>
        <begin position="331"/>
        <end position="364"/>
    </location>
</feature>
<feature type="region of interest" description="Disordered" evidence="1">
    <location>
        <begin position="48"/>
        <end position="69"/>
    </location>
</feature>
<dbReference type="GeneID" id="38775714"/>